<keyword evidence="7" id="KW-1185">Reference proteome</keyword>
<dbReference type="Pfam" id="PF03036">
    <property type="entry name" value="Perilipin"/>
    <property type="match status" value="1"/>
</dbReference>
<keyword evidence="5" id="KW-0175">Coiled coil</keyword>
<evidence type="ECO:0000256" key="5">
    <source>
        <dbReference type="SAM" id="Coils"/>
    </source>
</evidence>
<comment type="similarity">
    <text evidence="2 4">Belongs to the perilipin family.</text>
</comment>
<dbReference type="PANTHER" id="PTHR14024:SF51">
    <property type="entry name" value="PERILIPIN-RELATED"/>
    <property type="match status" value="1"/>
</dbReference>
<dbReference type="Gene3D" id="3.30.720.170">
    <property type="entry name" value="Perilipin, alpha-beta domain"/>
    <property type="match status" value="1"/>
</dbReference>
<name>A0ABM1LCL9_GEKJA</name>
<feature type="region of interest" description="Disordered" evidence="6">
    <location>
        <begin position="1"/>
        <end position="30"/>
    </location>
</feature>
<evidence type="ECO:0000256" key="2">
    <source>
        <dbReference type="ARBA" id="ARBA00006311"/>
    </source>
</evidence>
<sequence length="425" mass="45528">MAAKEETPKDASTANEPQVGKDASTENDPQTVINKVAALPLVSAACEMVSATYSSAKESHPAIQAVCDMAETGVKTVATSAVSSAQPLLDKFEPQIAAANSYACKGLDKLQETLPVLQQTVEKVVLDTKDLVAGAKDSICSKVTDVKDVMSSMVDVAKESAQESMEMARSAVTSGVNTVMETSLAMVAGGVDKVIEKSEELPVTDEELASLAASLQLEGSGIAPVEKQKQQQSYYVQLGSLSTKLRRASLPAMRESGRSRREIKYAKQAVDQKIQDGQEKLQEMWLAWKKSRPVEQNEADGEGQIGSQALGLSRSLAQKLQAICQSLLANVQGLPVALQEMVRQTYSNMEDLQAAFSSVQSFHDVSNNLLAQSEEKMAEAREALDELLEYVAENAPLTWIVGPFSPAGASAAKLTEPKEEVQTDA</sequence>
<evidence type="ECO:0000256" key="1">
    <source>
        <dbReference type="ARBA" id="ARBA00004502"/>
    </source>
</evidence>
<reference evidence="8" key="1">
    <citation type="submission" date="2025-08" db="UniProtKB">
        <authorList>
            <consortium name="RefSeq"/>
        </authorList>
    </citation>
    <scope>IDENTIFICATION</scope>
</reference>
<protein>
    <recommendedName>
        <fullName evidence="4">Perilipin</fullName>
    </recommendedName>
</protein>
<evidence type="ECO:0000313" key="7">
    <source>
        <dbReference type="Proteomes" id="UP000694871"/>
    </source>
</evidence>
<organism evidence="7 8">
    <name type="scientific">Gekko japonicus</name>
    <name type="common">Schlegel's Japanese gecko</name>
    <dbReference type="NCBI Taxonomy" id="146911"/>
    <lineage>
        <taxon>Eukaryota</taxon>
        <taxon>Metazoa</taxon>
        <taxon>Chordata</taxon>
        <taxon>Craniata</taxon>
        <taxon>Vertebrata</taxon>
        <taxon>Euteleostomi</taxon>
        <taxon>Lepidosauria</taxon>
        <taxon>Squamata</taxon>
        <taxon>Bifurcata</taxon>
        <taxon>Gekkota</taxon>
        <taxon>Gekkonidae</taxon>
        <taxon>Gekkoninae</taxon>
        <taxon>Gekko</taxon>
    </lineage>
</organism>
<evidence type="ECO:0000256" key="6">
    <source>
        <dbReference type="SAM" id="MobiDB-lite"/>
    </source>
</evidence>
<evidence type="ECO:0000313" key="8">
    <source>
        <dbReference type="RefSeq" id="XP_015283706.1"/>
    </source>
</evidence>
<dbReference type="Proteomes" id="UP000694871">
    <property type="component" value="Unplaced"/>
</dbReference>
<feature type="coiled-coil region" evidence="5">
    <location>
        <begin position="363"/>
        <end position="390"/>
    </location>
</feature>
<gene>
    <name evidence="8" type="primary">LOC107124722</name>
</gene>
<dbReference type="Gene3D" id="1.20.120.340">
    <property type="entry name" value="Flagellar protein FliS"/>
    <property type="match status" value="1"/>
</dbReference>
<dbReference type="RefSeq" id="XP_015283706.1">
    <property type="nucleotide sequence ID" value="XM_015428220.1"/>
</dbReference>
<evidence type="ECO:0000256" key="3">
    <source>
        <dbReference type="ARBA" id="ARBA00022677"/>
    </source>
</evidence>
<dbReference type="GeneID" id="107124722"/>
<dbReference type="PIRSF" id="PIRSF036881">
    <property type="entry name" value="PAT"/>
    <property type="match status" value="1"/>
</dbReference>
<dbReference type="InterPro" id="IPR004279">
    <property type="entry name" value="Perilipin"/>
</dbReference>
<evidence type="ECO:0000256" key="4">
    <source>
        <dbReference type="PIRNR" id="PIRNR036881"/>
    </source>
</evidence>
<dbReference type="SUPFAM" id="SSF109775">
    <property type="entry name" value="Mannose-6-phosphate receptor binding protein 1 (Tip47), C-terminal domain"/>
    <property type="match status" value="1"/>
</dbReference>
<keyword evidence="3" id="KW-0551">Lipid droplet</keyword>
<dbReference type="PANTHER" id="PTHR14024">
    <property type="entry name" value="PERILIPIN"/>
    <property type="match status" value="1"/>
</dbReference>
<proteinExistence type="inferred from homology"/>
<accession>A0ABM1LCL9</accession>
<comment type="subcellular location">
    <subcellularLocation>
        <location evidence="1">Lipid droplet</location>
    </subcellularLocation>
</comment>